<keyword evidence="5 7" id="KW-0472">Membrane</keyword>
<dbReference type="Proteomes" id="UP000295313">
    <property type="component" value="Unassembled WGS sequence"/>
</dbReference>
<protein>
    <submittedName>
        <fullName evidence="10">Phage shock protein C (PspC) family protein</fullName>
    </submittedName>
</protein>
<feature type="transmembrane region" description="Helical" evidence="7">
    <location>
        <begin position="125"/>
        <end position="142"/>
    </location>
</feature>
<evidence type="ECO:0000256" key="7">
    <source>
        <dbReference type="SAM" id="Phobius"/>
    </source>
</evidence>
<dbReference type="EMBL" id="SOEO01000001">
    <property type="protein sequence ID" value="TDX87147.1"/>
    <property type="molecule type" value="Genomic_DNA"/>
</dbReference>
<name>A0A4R8IAU1_9FLAO</name>
<dbReference type="OrthoDB" id="5772680at2"/>
<reference evidence="10 11" key="1">
    <citation type="submission" date="2019-03" db="EMBL/GenBank/DDBJ databases">
        <title>Genomic Encyclopedia of Type Strains, Phase III (KMG-III): the genomes of soil and plant-associated and newly described type strains.</title>
        <authorList>
            <person name="Whitman W."/>
        </authorList>
    </citation>
    <scope>NUCLEOTIDE SEQUENCE [LARGE SCALE GENOMIC DNA]</scope>
    <source>
        <strain evidence="10 11">CGMCC 1.12802</strain>
    </source>
</reference>
<feature type="transmembrane region" description="Helical" evidence="7">
    <location>
        <begin position="283"/>
        <end position="306"/>
    </location>
</feature>
<feature type="transmembrane region" description="Helical" evidence="7">
    <location>
        <begin position="239"/>
        <end position="263"/>
    </location>
</feature>
<evidence type="ECO:0000259" key="8">
    <source>
        <dbReference type="Pfam" id="PF04024"/>
    </source>
</evidence>
<keyword evidence="2" id="KW-1003">Cell membrane</keyword>
<dbReference type="PANTHER" id="PTHR33885:SF3">
    <property type="entry name" value="PHAGE SHOCK PROTEIN C"/>
    <property type="match status" value="1"/>
</dbReference>
<dbReference type="InterPro" id="IPR052027">
    <property type="entry name" value="PspC"/>
</dbReference>
<dbReference type="GO" id="GO:0005886">
    <property type="term" value="C:plasma membrane"/>
    <property type="evidence" value="ECO:0007669"/>
    <property type="project" value="UniProtKB-SubCell"/>
</dbReference>
<evidence type="ECO:0000256" key="3">
    <source>
        <dbReference type="ARBA" id="ARBA00022692"/>
    </source>
</evidence>
<feature type="compositionally biased region" description="Low complexity" evidence="6">
    <location>
        <begin position="99"/>
        <end position="115"/>
    </location>
</feature>
<evidence type="ECO:0000256" key="1">
    <source>
        <dbReference type="ARBA" id="ARBA00004162"/>
    </source>
</evidence>
<proteinExistence type="predicted"/>
<dbReference type="RefSeq" id="WP_133943765.1">
    <property type="nucleotide sequence ID" value="NZ_SOEO01000001.1"/>
</dbReference>
<sequence>MNKTLSVALAGFSFTIDELAYIKLSDYLNALRNSLDASEADEVMNDIEIRMVEIFKETLGKREVVNDSDVEKVIAQIGTPEQIDEQEEAYFSEGKQSKSKSSTSYSSYSSNSQKQMFRDPERQKIAGVCAGLAAYFGMEISWMRLLWIGVFIIGFPMAPLFLFVGLLYIILWAVLPKAESASDFLKMKGKPLNFDNLKEESSKVVQFANETSTRAGEIYTENKQQIGSAGDTILKILKYCLAVFLAMLAAGCFIGLFAMTFAYGSGKFGIDNNLGFYLEENNMGYLILAIAALPTVIFGVAFLLLSIKLFSPKTKFNYVGPVLGTLGIIWIVLIGILAANASKFNFAYSGDNEDYENVSITAPNAIDTIYIDSKKVEIPENFKTYFNNIYSDKSKIYKKDYPHVEITRKDNIKTPYLIVKKEAEGYNQPLKMKVPVEIVGNRIILPNYFEYPYEYRFRNYRLDYELVVPRNTKVINEKEYQVNISDNNDNDDHDNDSNNNNNSGITVEKNKININGTTIEYNSEESDSVKINGKYYSKDSADVVLERMKLDEKVKKSIEDLNINIKDGKKEISIKTK</sequence>
<feature type="region of interest" description="Disordered" evidence="6">
    <location>
        <begin position="88"/>
        <end position="117"/>
    </location>
</feature>
<evidence type="ECO:0000313" key="10">
    <source>
        <dbReference type="EMBL" id="TDX87147.1"/>
    </source>
</evidence>
<feature type="transmembrane region" description="Helical" evidence="7">
    <location>
        <begin position="148"/>
        <end position="175"/>
    </location>
</feature>
<dbReference type="InterPro" id="IPR054321">
    <property type="entry name" value="PspC-rel_TM"/>
</dbReference>
<evidence type="ECO:0000259" key="9">
    <source>
        <dbReference type="Pfam" id="PF22571"/>
    </source>
</evidence>
<comment type="subcellular location">
    <subcellularLocation>
        <location evidence="1">Cell membrane</location>
        <topology evidence="1">Single-pass membrane protein</topology>
    </subcellularLocation>
</comment>
<dbReference type="PANTHER" id="PTHR33885">
    <property type="entry name" value="PHAGE SHOCK PROTEIN C"/>
    <property type="match status" value="1"/>
</dbReference>
<keyword evidence="11" id="KW-1185">Reference proteome</keyword>
<dbReference type="Pfam" id="PF04024">
    <property type="entry name" value="PspC"/>
    <property type="match status" value="1"/>
</dbReference>
<comment type="caution">
    <text evidence="10">The sequence shown here is derived from an EMBL/GenBank/DDBJ whole genome shotgun (WGS) entry which is preliminary data.</text>
</comment>
<gene>
    <name evidence="10" type="ORF">B0I22_1328</name>
</gene>
<accession>A0A4R8IAU1</accession>
<feature type="transmembrane region" description="Helical" evidence="7">
    <location>
        <begin position="318"/>
        <end position="339"/>
    </location>
</feature>
<evidence type="ECO:0000256" key="6">
    <source>
        <dbReference type="SAM" id="MobiDB-lite"/>
    </source>
</evidence>
<dbReference type="InterPro" id="IPR007168">
    <property type="entry name" value="Phageshock_PspC_N"/>
</dbReference>
<keyword evidence="3 7" id="KW-0812">Transmembrane</keyword>
<evidence type="ECO:0000256" key="4">
    <source>
        <dbReference type="ARBA" id="ARBA00022989"/>
    </source>
</evidence>
<keyword evidence="4 7" id="KW-1133">Transmembrane helix</keyword>
<feature type="region of interest" description="Disordered" evidence="6">
    <location>
        <begin position="484"/>
        <end position="508"/>
    </location>
</feature>
<dbReference type="Pfam" id="PF22571">
    <property type="entry name" value="LiaI-LiaF-TM_PspC"/>
    <property type="match status" value="1"/>
</dbReference>
<evidence type="ECO:0000313" key="11">
    <source>
        <dbReference type="Proteomes" id="UP000295313"/>
    </source>
</evidence>
<organism evidence="10 11">
    <name type="scientific">Epilithonimonas xixisoli</name>
    <dbReference type="NCBI Taxonomy" id="1476462"/>
    <lineage>
        <taxon>Bacteria</taxon>
        <taxon>Pseudomonadati</taxon>
        <taxon>Bacteroidota</taxon>
        <taxon>Flavobacteriia</taxon>
        <taxon>Flavobacteriales</taxon>
        <taxon>Weeksellaceae</taxon>
        <taxon>Chryseobacterium group</taxon>
        <taxon>Epilithonimonas</taxon>
    </lineage>
</organism>
<evidence type="ECO:0000256" key="2">
    <source>
        <dbReference type="ARBA" id="ARBA00022475"/>
    </source>
</evidence>
<evidence type="ECO:0000256" key="5">
    <source>
        <dbReference type="ARBA" id="ARBA00023136"/>
    </source>
</evidence>
<feature type="domain" description="Phage shock protein PspC N-terminal" evidence="8">
    <location>
        <begin position="114"/>
        <end position="178"/>
    </location>
</feature>
<dbReference type="AlphaFoldDB" id="A0A4R8IAU1"/>
<feature type="domain" description="PspC-related transmembrane region" evidence="9">
    <location>
        <begin position="206"/>
        <end position="343"/>
    </location>
</feature>